<feature type="binding site" evidence="15">
    <location>
        <begin position="91"/>
        <end position="92"/>
    </location>
    <ligand>
        <name>NAD(+)</name>
        <dbReference type="ChEBI" id="CHEBI:57540"/>
    </ligand>
</feature>
<keyword evidence="10 15" id="KW-0520">NAD</keyword>
<dbReference type="SUPFAM" id="SSF56091">
    <property type="entry name" value="DNA ligase/mRNA capping enzyme, catalytic domain"/>
    <property type="match status" value="1"/>
</dbReference>
<evidence type="ECO:0000256" key="7">
    <source>
        <dbReference type="ARBA" id="ARBA00022763"/>
    </source>
</evidence>
<dbReference type="InterPro" id="IPR013839">
    <property type="entry name" value="DNAligase_adenylation"/>
</dbReference>
<dbReference type="SUPFAM" id="SSF52113">
    <property type="entry name" value="BRCT domain"/>
    <property type="match status" value="1"/>
</dbReference>
<keyword evidence="7 15" id="KW-0227">DNA damage</keyword>
<dbReference type="NCBIfam" id="TIGR00575">
    <property type="entry name" value="dnlj"/>
    <property type="match status" value="1"/>
</dbReference>
<dbReference type="GO" id="GO:0006281">
    <property type="term" value="P:DNA repair"/>
    <property type="evidence" value="ECO:0007669"/>
    <property type="project" value="UniProtKB-KW"/>
</dbReference>
<evidence type="ECO:0000256" key="12">
    <source>
        <dbReference type="ARBA" id="ARBA00023211"/>
    </source>
</evidence>
<keyword evidence="18" id="KW-1185">Reference proteome</keyword>
<dbReference type="PANTHER" id="PTHR23389">
    <property type="entry name" value="CHROMOSOME TRANSMISSION FIDELITY FACTOR 18"/>
    <property type="match status" value="1"/>
</dbReference>
<keyword evidence="9 15" id="KW-0460">Magnesium</keyword>
<sequence>MLEKPISDYSHEEASLAAAELRAQLSQYAQAYYTADAPLVEDSVYDAQYRDLELLEQAYPDLVTADSPTQKVGGAVLSDFTKIKHDIPMLSMGDVFSEAELAEFDQRIRTAIKAPSEYSVELKIDGLAISLRYERGKLVEGSTRGNGTIGEDVTKNLRTIKAIPQTLSEPIDLEVRGECYMPKASFQQLNETRDQEGLPIFANPRNAAAGSLRQLDSTVTAQRQLDTFIYTIVNASQYAVETQDQALKQLQKWGFHVNPASIVANDLADVHAFIARYQRQRDQLPYGIDGVVLKVNSLSLQQSLGNTVKVPRWEIAYKFPPEEAETIVRDIEWTVGRTGVVTPTVVMDAVQLAGTTVARATLHNADMLQDKDVRLGDTVKLHKAGDIIPEVSEVVLTKRSADSVRYEIPTTCPSCGAKLVHLEDEVALRCINPMCPAQVKEGLTHFASRNAMAIDGMGPKIIAQLYDRHFVKDVADLYHLTANDLSQLDKFKEKSINNLLNAIDQSKQNSAERLLFGLGIRNVGAKAARLLLAHFGNLRALMAADPDEINQIKTIGQTIVDSLEAYFANEQMQQLIQELAEAGVNFDYLGPSETKATPDNYFKDKTVVLTGKLSDFTRPELTQCLTALGAKVTGSVSQKTDLLIAGVDAGSKLTKAQSLSIEIIDEATVKQYLDEVKA</sequence>
<evidence type="ECO:0000256" key="5">
    <source>
        <dbReference type="ARBA" id="ARBA00022705"/>
    </source>
</evidence>
<evidence type="ECO:0000256" key="2">
    <source>
        <dbReference type="ARBA" id="ARBA00012722"/>
    </source>
</evidence>
<evidence type="ECO:0000256" key="8">
    <source>
        <dbReference type="ARBA" id="ARBA00022833"/>
    </source>
</evidence>
<dbReference type="SMART" id="SM00292">
    <property type="entry name" value="BRCT"/>
    <property type="match status" value="1"/>
</dbReference>
<evidence type="ECO:0000313" key="18">
    <source>
        <dbReference type="Proteomes" id="UP000051315"/>
    </source>
</evidence>
<dbReference type="Gene3D" id="3.40.50.10190">
    <property type="entry name" value="BRCT domain"/>
    <property type="match status" value="1"/>
</dbReference>
<evidence type="ECO:0000256" key="4">
    <source>
        <dbReference type="ARBA" id="ARBA00022598"/>
    </source>
</evidence>
<comment type="caution">
    <text evidence="17">The sequence shown here is derived from an EMBL/GenBank/DDBJ whole genome shotgun (WGS) entry which is preliminary data.</text>
</comment>
<evidence type="ECO:0000256" key="13">
    <source>
        <dbReference type="ARBA" id="ARBA00034005"/>
    </source>
</evidence>
<feature type="binding site" evidence="15">
    <location>
        <position position="121"/>
    </location>
    <ligand>
        <name>NAD(+)</name>
        <dbReference type="ChEBI" id="CHEBI:57540"/>
    </ligand>
</feature>
<dbReference type="InterPro" id="IPR013840">
    <property type="entry name" value="DNAligase_N"/>
</dbReference>
<dbReference type="InterPro" id="IPR010994">
    <property type="entry name" value="RuvA_2-like"/>
</dbReference>
<feature type="active site" description="N6-AMP-lysine intermediate" evidence="15">
    <location>
        <position position="123"/>
    </location>
</feature>
<dbReference type="InterPro" id="IPR004149">
    <property type="entry name" value="Znf_DNAligase_C4"/>
</dbReference>
<dbReference type="InterPro" id="IPR001679">
    <property type="entry name" value="DNA_ligase"/>
</dbReference>
<comment type="similarity">
    <text evidence="14 15">Belongs to the NAD-dependent DNA ligase family. LigA subfamily.</text>
</comment>
<feature type="binding site" evidence="15">
    <location>
        <position position="318"/>
    </location>
    <ligand>
        <name>NAD(+)</name>
        <dbReference type="ChEBI" id="CHEBI:57540"/>
    </ligand>
</feature>
<dbReference type="Proteomes" id="UP000051315">
    <property type="component" value="Unassembled WGS sequence"/>
</dbReference>
<dbReference type="FunFam" id="1.10.150.20:FF:000007">
    <property type="entry name" value="DNA ligase"/>
    <property type="match status" value="1"/>
</dbReference>
<dbReference type="EMBL" id="AZFX01000072">
    <property type="protein sequence ID" value="KRM08861.1"/>
    <property type="molecule type" value="Genomic_DNA"/>
</dbReference>
<dbReference type="InterPro" id="IPR004150">
    <property type="entry name" value="NAD_DNA_ligase_OB"/>
</dbReference>
<dbReference type="PROSITE" id="PS01055">
    <property type="entry name" value="DNA_LIGASE_N1"/>
    <property type="match status" value="1"/>
</dbReference>
<dbReference type="InterPro" id="IPR012340">
    <property type="entry name" value="NA-bd_OB-fold"/>
</dbReference>
<dbReference type="FunFam" id="1.10.150.20:FF:000006">
    <property type="entry name" value="DNA ligase"/>
    <property type="match status" value="1"/>
</dbReference>
<dbReference type="PATRIC" id="fig|1423735.3.peg.244"/>
<feature type="binding site" evidence="15">
    <location>
        <begin position="42"/>
        <end position="46"/>
    </location>
    <ligand>
        <name>NAD(+)</name>
        <dbReference type="ChEBI" id="CHEBI:57540"/>
    </ligand>
</feature>
<evidence type="ECO:0000313" key="17">
    <source>
        <dbReference type="EMBL" id="KRM08861.1"/>
    </source>
</evidence>
<dbReference type="PIRSF" id="PIRSF001604">
    <property type="entry name" value="LigA"/>
    <property type="match status" value="1"/>
</dbReference>
<evidence type="ECO:0000256" key="11">
    <source>
        <dbReference type="ARBA" id="ARBA00023204"/>
    </source>
</evidence>
<evidence type="ECO:0000256" key="6">
    <source>
        <dbReference type="ARBA" id="ARBA00022723"/>
    </source>
</evidence>
<dbReference type="Pfam" id="PF03120">
    <property type="entry name" value="OB_DNA_ligase"/>
    <property type="match status" value="1"/>
</dbReference>
<evidence type="ECO:0000259" key="16">
    <source>
        <dbReference type="PROSITE" id="PS50172"/>
    </source>
</evidence>
<dbReference type="STRING" id="1423735.FC15_GL000238"/>
<dbReference type="Pfam" id="PF00533">
    <property type="entry name" value="BRCT"/>
    <property type="match status" value="1"/>
</dbReference>
<dbReference type="PROSITE" id="PS50172">
    <property type="entry name" value="BRCT"/>
    <property type="match status" value="1"/>
</dbReference>
<dbReference type="InterPro" id="IPR001357">
    <property type="entry name" value="BRCT_dom"/>
</dbReference>
<name>A0A0R1VTU7_9LACO</name>
<proteinExistence type="inferred from homology"/>
<evidence type="ECO:0000256" key="1">
    <source>
        <dbReference type="ARBA" id="ARBA00004067"/>
    </source>
</evidence>
<feature type="binding site" evidence="15">
    <location>
        <position position="415"/>
    </location>
    <ligand>
        <name>Zn(2+)</name>
        <dbReference type="ChEBI" id="CHEBI:29105"/>
    </ligand>
</feature>
<dbReference type="Pfam" id="PF12826">
    <property type="entry name" value="HHH_2"/>
    <property type="match status" value="1"/>
</dbReference>
<keyword evidence="5 15" id="KW-0235">DNA replication</keyword>
<comment type="catalytic activity">
    <reaction evidence="13 15">
        <text>NAD(+) + (deoxyribonucleotide)n-3'-hydroxyl + 5'-phospho-(deoxyribonucleotide)m = (deoxyribonucleotide)n+m + AMP + beta-nicotinamide D-nucleotide.</text>
        <dbReference type="EC" id="6.5.1.2"/>
    </reaction>
</comment>
<feature type="binding site" evidence="15">
    <location>
        <position position="430"/>
    </location>
    <ligand>
        <name>Zn(2+)</name>
        <dbReference type="ChEBI" id="CHEBI:29105"/>
    </ligand>
</feature>
<dbReference type="Gene3D" id="6.20.10.30">
    <property type="match status" value="1"/>
</dbReference>
<feature type="binding site" evidence="15">
    <location>
        <position position="178"/>
    </location>
    <ligand>
        <name>NAD(+)</name>
        <dbReference type="ChEBI" id="CHEBI:57540"/>
    </ligand>
</feature>
<feature type="binding site" evidence="15">
    <location>
        <position position="435"/>
    </location>
    <ligand>
        <name>Zn(2+)</name>
        <dbReference type="ChEBI" id="CHEBI:29105"/>
    </ligand>
</feature>
<dbReference type="SUPFAM" id="SSF47781">
    <property type="entry name" value="RuvA domain 2-like"/>
    <property type="match status" value="1"/>
</dbReference>
<keyword evidence="4 15" id="KW-0436">Ligase</keyword>
<dbReference type="AlphaFoldDB" id="A0A0R1VTU7"/>
<dbReference type="GO" id="GO:0005829">
    <property type="term" value="C:cytosol"/>
    <property type="evidence" value="ECO:0007669"/>
    <property type="project" value="TreeGrafter"/>
</dbReference>
<dbReference type="InterPro" id="IPR041663">
    <property type="entry name" value="DisA/LigA_HHH"/>
</dbReference>
<dbReference type="RefSeq" id="WP_057825037.1">
    <property type="nucleotide sequence ID" value="NZ_AZFX01000072.1"/>
</dbReference>
<keyword evidence="6 15" id="KW-0479">Metal-binding</keyword>
<dbReference type="EC" id="6.5.1.2" evidence="2 15"/>
<evidence type="ECO:0000256" key="14">
    <source>
        <dbReference type="ARBA" id="ARBA00060881"/>
    </source>
</evidence>
<dbReference type="Pfam" id="PF01653">
    <property type="entry name" value="DNA_ligase_aden"/>
    <property type="match status" value="1"/>
</dbReference>
<gene>
    <name evidence="15" type="primary">ligA</name>
    <name evidence="17" type="ORF">FC15_GL000238</name>
</gene>
<dbReference type="Gene3D" id="2.40.50.140">
    <property type="entry name" value="Nucleic acid-binding proteins"/>
    <property type="match status" value="1"/>
</dbReference>
<dbReference type="HAMAP" id="MF_01588">
    <property type="entry name" value="DNA_ligase_A"/>
    <property type="match status" value="1"/>
</dbReference>
<feature type="binding site" evidence="15">
    <location>
        <position position="294"/>
    </location>
    <ligand>
        <name>NAD(+)</name>
        <dbReference type="ChEBI" id="CHEBI:57540"/>
    </ligand>
</feature>
<dbReference type="SUPFAM" id="SSF50249">
    <property type="entry name" value="Nucleic acid-binding proteins"/>
    <property type="match status" value="1"/>
</dbReference>
<dbReference type="NCBIfam" id="NF005932">
    <property type="entry name" value="PRK07956.1"/>
    <property type="match status" value="1"/>
</dbReference>
<dbReference type="Pfam" id="PF03119">
    <property type="entry name" value="DNA_ligase_ZBD"/>
    <property type="match status" value="1"/>
</dbReference>
<dbReference type="GO" id="GO:0046872">
    <property type="term" value="F:metal ion binding"/>
    <property type="evidence" value="ECO:0007669"/>
    <property type="project" value="UniProtKB-KW"/>
</dbReference>
<keyword evidence="12 15" id="KW-0464">Manganese</keyword>
<reference evidence="17 18" key="1">
    <citation type="journal article" date="2015" name="Genome Announc.">
        <title>Expanding the biotechnology potential of lactobacilli through comparative genomics of 213 strains and associated genera.</title>
        <authorList>
            <person name="Sun Z."/>
            <person name="Harris H.M."/>
            <person name="McCann A."/>
            <person name="Guo C."/>
            <person name="Argimon S."/>
            <person name="Zhang W."/>
            <person name="Yang X."/>
            <person name="Jeffery I.B."/>
            <person name="Cooney J.C."/>
            <person name="Kagawa T.F."/>
            <person name="Liu W."/>
            <person name="Song Y."/>
            <person name="Salvetti E."/>
            <person name="Wrobel A."/>
            <person name="Rasinkangas P."/>
            <person name="Parkhill J."/>
            <person name="Rea M.C."/>
            <person name="O'Sullivan O."/>
            <person name="Ritari J."/>
            <person name="Douillard F.P."/>
            <person name="Paul Ross R."/>
            <person name="Yang R."/>
            <person name="Briner A.E."/>
            <person name="Felis G.E."/>
            <person name="de Vos W.M."/>
            <person name="Barrangou R."/>
            <person name="Klaenhammer T.R."/>
            <person name="Caufield P.W."/>
            <person name="Cui Y."/>
            <person name="Zhang H."/>
            <person name="O'Toole P.W."/>
        </authorList>
    </citation>
    <scope>NUCLEOTIDE SEQUENCE [LARGE SCALE GENOMIC DNA]</scope>
    <source>
        <strain evidence="17 18">DSM 17758</strain>
    </source>
</reference>
<evidence type="ECO:0000256" key="9">
    <source>
        <dbReference type="ARBA" id="ARBA00022842"/>
    </source>
</evidence>
<dbReference type="Gene3D" id="1.10.287.610">
    <property type="entry name" value="Helix hairpin bin"/>
    <property type="match status" value="1"/>
</dbReference>
<dbReference type="GO" id="GO:0006260">
    <property type="term" value="P:DNA replication"/>
    <property type="evidence" value="ECO:0007669"/>
    <property type="project" value="UniProtKB-KW"/>
</dbReference>
<dbReference type="InterPro" id="IPR036420">
    <property type="entry name" value="BRCT_dom_sf"/>
</dbReference>
<dbReference type="Gene3D" id="1.10.150.20">
    <property type="entry name" value="5' to 3' exonuclease, C-terminal subdomain"/>
    <property type="match status" value="2"/>
</dbReference>
<feature type="binding site" evidence="15">
    <location>
        <position position="144"/>
    </location>
    <ligand>
        <name>NAD(+)</name>
        <dbReference type="ChEBI" id="CHEBI:57540"/>
    </ligand>
</feature>
<dbReference type="InterPro" id="IPR018239">
    <property type="entry name" value="DNA_ligase_AS"/>
</dbReference>
<organism evidence="17 18">
    <name type="scientific">Lapidilactobacillus concavus DSM 17758</name>
    <dbReference type="NCBI Taxonomy" id="1423735"/>
    <lineage>
        <taxon>Bacteria</taxon>
        <taxon>Bacillati</taxon>
        <taxon>Bacillota</taxon>
        <taxon>Bacilli</taxon>
        <taxon>Lactobacillales</taxon>
        <taxon>Lactobacillaceae</taxon>
        <taxon>Lapidilactobacillus</taxon>
    </lineage>
</organism>
<comment type="function">
    <text evidence="1 15">DNA ligase that catalyzes the formation of phosphodiester linkages between 5'-phosphoryl and 3'-hydroxyl groups in double-stranded DNA using NAD as a coenzyme and as the energy source for the reaction. It is essential for DNA replication and repair of damaged DNA.</text>
</comment>
<dbReference type="FunFam" id="2.40.50.140:FF:000012">
    <property type="entry name" value="DNA ligase"/>
    <property type="match status" value="1"/>
</dbReference>
<dbReference type="SMART" id="SM00532">
    <property type="entry name" value="LIGANc"/>
    <property type="match status" value="1"/>
</dbReference>
<evidence type="ECO:0000256" key="10">
    <source>
        <dbReference type="ARBA" id="ARBA00023027"/>
    </source>
</evidence>
<dbReference type="CDD" id="cd00114">
    <property type="entry name" value="LIGANc"/>
    <property type="match status" value="1"/>
</dbReference>
<feature type="binding site" evidence="15">
    <location>
        <position position="412"/>
    </location>
    <ligand>
        <name>Zn(2+)</name>
        <dbReference type="ChEBI" id="CHEBI:29105"/>
    </ligand>
</feature>
<keyword evidence="11 15" id="KW-0234">DNA repair</keyword>
<dbReference type="Gene3D" id="3.30.470.30">
    <property type="entry name" value="DNA ligase/mRNA capping enzyme"/>
    <property type="match status" value="1"/>
</dbReference>
<keyword evidence="8 15" id="KW-0862">Zinc</keyword>
<comment type="cofactor">
    <cofactor evidence="15">
        <name>Mg(2+)</name>
        <dbReference type="ChEBI" id="CHEBI:18420"/>
    </cofactor>
    <cofactor evidence="15">
        <name>Mn(2+)</name>
        <dbReference type="ChEBI" id="CHEBI:29035"/>
    </cofactor>
</comment>
<evidence type="ECO:0000256" key="15">
    <source>
        <dbReference type="HAMAP-Rule" id="MF_01588"/>
    </source>
</evidence>
<dbReference type="GO" id="GO:0003911">
    <property type="term" value="F:DNA ligase (NAD+) activity"/>
    <property type="evidence" value="ECO:0007669"/>
    <property type="project" value="UniProtKB-UniRule"/>
</dbReference>
<dbReference type="FunFam" id="3.30.470.30:FF:000001">
    <property type="entry name" value="DNA ligase"/>
    <property type="match status" value="1"/>
</dbReference>
<accession>A0A0R1VTU7</accession>
<dbReference type="PANTHER" id="PTHR23389:SF9">
    <property type="entry name" value="DNA LIGASE"/>
    <property type="match status" value="1"/>
</dbReference>
<feature type="domain" description="BRCT" evidence="16">
    <location>
        <begin position="597"/>
        <end position="678"/>
    </location>
</feature>
<evidence type="ECO:0000256" key="3">
    <source>
        <dbReference type="ARBA" id="ARBA00013308"/>
    </source>
</evidence>
<protein>
    <recommendedName>
        <fullName evidence="3 15">DNA ligase</fullName>
        <ecNumber evidence="2 15">6.5.1.2</ecNumber>
    </recommendedName>
    <alternativeName>
        <fullName evidence="15">Polydeoxyribonucleotide synthase [NAD(+)]</fullName>
    </alternativeName>
</protein>
<dbReference type="CDD" id="cd17748">
    <property type="entry name" value="BRCT_DNA_ligase_like"/>
    <property type="match status" value="1"/>
</dbReference>